<gene>
    <name evidence="2" type="ORF">SAMN05444336_10354</name>
</gene>
<evidence type="ECO:0000313" key="2">
    <source>
        <dbReference type="EMBL" id="SDX01865.1"/>
    </source>
</evidence>
<dbReference type="OrthoDB" id="7864421at2"/>
<evidence type="ECO:0000313" key="3">
    <source>
        <dbReference type="Proteomes" id="UP000199118"/>
    </source>
</evidence>
<feature type="region of interest" description="Disordered" evidence="1">
    <location>
        <begin position="92"/>
        <end position="115"/>
    </location>
</feature>
<accession>A0A1H2YA78</accession>
<name>A0A1H2YA78_9RHOB</name>
<proteinExistence type="predicted"/>
<dbReference type="STRING" id="356660.SAMN05444336_10354"/>
<evidence type="ECO:0000256" key="1">
    <source>
        <dbReference type="SAM" id="MobiDB-lite"/>
    </source>
</evidence>
<dbReference type="RefSeq" id="WP_092681171.1">
    <property type="nucleotide sequence ID" value="NZ_FNMZ01000003.1"/>
</dbReference>
<keyword evidence="3" id="KW-1185">Reference proteome</keyword>
<feature type="compositionally biased region" description="Gly residues" evidence="1">
    <location>
        <begin position="98"/>
        <end position="113"/>
    </location>
</feature>
<dbReference type="Proteomes" id="UP000199118">
    <property type="component" value="Unassembled WGS sequence"/>
</dbReference>
<organism evidence="2 3">
    <name type="scientific">Albimonas donghaensis</name>
    <dbReference type="NCBI Taxonomy" id="356660"/>
    <lineage>
        <taxon>Bacteria</taxon>
        <taxon>Pseudomonadati</taxon>
        <taxon>Pseudomonadota</taxon>
        <taxon>Alphaproteobacteria</taxon>
        <taxon>Rhodobacterales</taxon>
        <taxon>Paracoccaceae</taxon>
        <taxon>Albimonas</taxon>
    </lineage>
</organism>
<dbReference type="AlphaFoldDB" id="A0A1H2YA78"/>
<protein>
    <submittedName>
        <fullName evidence="2">Uncharacterized protein</fullName>
    </submittedName>
</protein>
<sequence>MLEVSPIMEAALAPLREAHVAELLTRMARAISSGADVTPEPWRRGADGKAARAGVLALPSRHDFEAETAGRIAHPVVRSRLPAAVAEHFSPIIASSGDPGGAPGGDGGGGWQGEDGPAPLVIGAFRWDCADLVLAPAQRGLDLAPLRRWFLEYAQSGVTAEAPDLLGVLHALEDPRPWPSLRAGSDGNSPTGSVALRIDFGSAPVAAVAALADTVSEVGAALAQLRDGDD</sequence>
<reference evidence="2 3" key="1">
    <citation type="submission" date="2016-10" db="EMBL/GenBank/DDBJ databases">
        <authorList>
            <person name="de Groot N.N."/>
        </authorList>
    </citation>
    <scope>NUCLEOTIDE SEQUENCE [LARGE SCALE GENOMIC DNA]</scope>
    <source>
        <strain evidence="2 3">DSM 17890</strain>
    </source>
</reference>
<dbReference type="EMBL" id="FNMZ01000003">
    <property type="protein sequence ID" value="SDX01865.1"/>
    <property type="molecule type" value="Genomic_DNA"/>
</dbReference>